<accession>A0A2H3C908</accession>
<evidence type="ECO:0008006" key="6">
    <source>
        <dbReference type="Google" id="ProtNLM"/>
    </source>
</evidence>
<dbReference type="EMBL" id="KZ293421">
    <property type="protein sequence ID" value="PBK72633.1"/>
    <property type="molecule type" value="Genomic_DNA"/>
</dbReference>
<dbReference type="InterPro" id="IPR027417">
    <property type="entry name" value="P-loop_NTPase"/>
</dbReference>
<evidence type="ECO:0000313" key="5">
    <source>
        <dbReference type="Proteomes" id="UP000218334"/>
    </source>
</evidence>
<feature type="region of interest" description="Disordered" evidence="1">
    <location>
        <begin position="322"/>
        <end position="377"/>
    </location>
</feature>
<reference evidence="5" key="1">
    <citation type="journal article" date="2017" name="Nat. Ecol. Evol.">
        <title>Genome expansion and lineage-specific genetic innovations in the forest pathogenic fungi Armillaria.</title>
        <authorList>
            <person name="Sipos G."/>
            <person name="Prasanna A.N."/>
            <person name="Walter M.C."/>
            <person name="O'Connor E."/>
            <person name="Balint B."/>
            <person name="Krizsan K."/>
            <person name="Kiss B."/>
            <person name="Hess J."/>
            <person name="Varga T."/>
            <person name="Slot J."/>
            <person name="Riley R."/>
            <person name="Boka B."/>
            <person name="Rigling D."/>
            <person name="Barry K."/>
            <person name="Lee J."/>
            <person name="Mihaltcheva S."/>
            <person name="LaButti K."/>
            <person name="Lipzen A."/>
            <person name="Waldron R."/>
            <person name="Moloney N.M."/>
            <person name="Sperisen C."/>
            <person name="Kredics L."/>
            <person name="Vagvoelgyi C."/>
            <person name="Patrignani A."/>
            <person name="Fitzpatrick D."/>
            <person name="Nagy I."/>
            <person name="Doyle S."/>
            <person name="Anderson J.B."/>
            <person name="Grigoriev I.V."/>
            <person name="Gueldener U."/>
            <person name="Muensterkoetter M."/>
            <person name="Nagy L.G."/>
        </authorList>
    </citation>
    <scope>NUCLEOTIDE SEQUENCE [LARGE SCALE GENOMIC DNA]</scope>
    <source>
        <strain evidence="5">28-4</strain>
    </source>
</reference>
<feature type="domain" description="Dynamin N-terminal" evidence="2">
    <location>
        <begin position="173"/>
        <end position="441"/>
    </location>
</feature>
<dbReference type="AlphaFoldDB" id="A0A2H3C908"/>
<feature type="region of interest" description="Disordered" evidence="1">
    <location>
        <begin position="75"/>
        <end position="101"/>
    </location>
</feature>
<feature type="compositionally biased region" description="Acidic residues" evidence="1">
    <location>
        <begin position="609"/>
        <end position="618"/>
    </location>
</feature>
<sequence length="1203" mass="132309">MNSKENQSMALRTNAVTIKPEPQEFTMPNPLASSINIHPASVVSDGVKPEPGTADDVARVFLERGLPVPFYVQESASSTTGAPKAEPETRQDAPLGSSSSRLEAQRPAMLYSVYNSASDVPYSPEGALQEGLGMVKSIEQGLGKLQLGSKLRQDVWHRELENLRGQTTPKTLVAICGATGAGKSSILNAILDDNIVPTSGMRACTAVVTEIAYHNKPTVDADVSFLTAAEWKEELSVLLQDLVDEDGTIKRSNDLKSDAGVAWQKVHAVYPSISQETLVRMTPDEIITRDPKIAAILGTTKKIVARNSKEFAAEIAKYIDSKDQSRGKKDKKNKRSAEKQEKKGQTIMEKIQAAAKKNGEKTAKKPSGDQESNTKDAPALWPLIRQVNVRCAAKALSTGTVLVDLPGVADANAARNNIAKDYMKTCACIWILAPITRAVDDKTARGEASAFFAEVEEVLIIFRPAGRCVQDATDDYDDHAITFIASKCDDISCSEVIRALHLEDDDELVAIEDKIDDNKSESKDRSKKKSTIEKQIKEIEAVIKNHRQDVGEYEKYLEAIKDGEIFVPRLSSKKKVTSGKKRKNSRGGKKGSPKRRRSAEDDASSSNSDDSESDESSDSDTNNGSDSDNDSSSDEEDSDGNASNSEDEPQDQETEESLKAKIKETKASIKEARTLKSELQKEKKAANDELATLKKTLTKLQKEKNAFCSLKRSEFSRDVLKEDFRVGLKDLDDAAAEERDPDNFNPSVNIRDYDAIDLPVFTCSSRDYVRLTKQVEGDGEPTCFSNIDDTGIPALQEWCHALTLSSRERSARTFLAHLQTFSVSIQTYVNGISGVTSTDREALRSKWESTDEELDQDDQFQLDDDDPYAAILGGGLYSMKETAPKVDAYGEAVGITPRLVKDFTKVIEDNVENLKAKFREGLADKCRTGATQASAAAVSTSDEFAGSMHWGTYRATLRRHGSFRRDLNVELLAPFTKNIAASWGKLFETDLFDLFKRATLQTIQKLLMDVENSAAPGLKDRTKIQGELCLEEAKVALQKSMDVVAESMANEQKEISRCLAPHVQDELTPGYDRAMEERGAGSVARQKASFHDFISEAKEDLFEDGADVIMERLANAASAVGDGLALSLGELAQKIEVNLAVLWEGAGDDPQQVHARRAIVGEVEKILGQIELWNDAEKLKKERDQEDLLARELLVDEDVEMND</sequence>
<dbReference type="Proteomes" id="UP000218334">
    <property type="component" value="Unassembled WGS sequence"/>
</dbReference>
<feature type="region of interest" description="Disordered" evidence="1">
    <location>
        <begin position="1"/>
        <end position="32"/>
    </location>
</feature>
<dbReference type="Gene3D" id="3.40.50.300">
    <property type="entry name" value="P-loop containing nucleotide triphosphate hydrolases"/>
    <property type="match status" value="1"/>
</dbReference>
<dbReference type="Pfam" id="PF24564">
    <property type="entry name" value="DUF7605"/>
    <property type="match status" value="1"/>
</dbReference>
<dbReference type="PANTHER" id="PTHR36681">
    <property type="entry name" value="NUCLEAR GTPASE, GERMINAL CENTER-ASSOCIATED, TANDEM DUPLICATE 3"/>
    <property type="match status" value="1"/>
</dbReference>
<feature type="domain" description="DUF7605" evidence="3">
    <location>
        <begin position="931"/>
        <end position="1096"/>
    </location>
</feature>
<name>A0A2H3C908_9AGAR</name>
<feature type="region of interest" description="Disordered" evidence="1">
    <location>
        <begin position="571"/>
        <end position="660"/>
    </location>
</feature>
<feature type="compositionally biased region" description="Basic and acidic residues" evidence="1">
    <location>
        <begin position="335"/>
        <end position="344"/>
    </location>
</feature>
<dbReference type="PANTHER" id="PTHR36681:SF3">
    <property type="entry name" value="NUCLEAR GTPASE, GERMINAL CENTER-ASSOCIATED, TANDEM DUPLICATE 3"/>
    <property type="match status" value="1"/>
</dbReference>
<feature type="compositionally biased region" description="Basic and acidic residues" evidence="1">
    <location>
        <begin position="357"/>
        <end position="374"/>
    </location>
</feature>
<feature type="compositionally biased region" description="Polar residues" evidence="1">
    <location>
        <begin position="1"/>
        <end position="16"/>
    </location>
</feature>
<organism evidence="4 5">
    <name type="scientific">Armillaria solidipes</name>
    <dbReference type="NCBI Taxonomy" id="1076256"/>
    <lineage>
        <taxon>Eukaryota</taxon>
        <taxon>Fungi</taxon>
        <taxon>Dikarya</taxon>
        <taxon>Basidiomycota</taxon>
        <taxon>Agaricomycotina</taxon>
        <taxon>Agaricomycetes</taxon>
        <taxon>Agaricomycetidae</taxon>
        <taxon>Agaricales</taxon>
        <taxon>Marasmiineae</taxon>
        <taxon>Physalacriaceae</taxon>
        <taxon>Armillaria</taxon>
    </lineage>
</organism>
<proteinExistence type="predicted"/>
<evidence type="ECO:0000259" key="3">
    <source>
        <dbReference type="Pfam" id="PF24564"/>
    </source>
</evidence>
<evidence type="ECO:0000313" key="4">
    <source>
        <dbReference type="EMBL" id="PBK72633.1"/>
    </source>
</evidence>
<feature type="compositionally biased region" description="Acidic residues" evidence="1">
    <location>
        <begin position="627"/>
        <end position="655"/>
    </location>
</feature>
<dbReference type="STRING" id="1076256.A0A2H3C908"/>
<gene>
    <name evidence="4" type="ORF">ARMSODRAFT_993917</name>
</gene>
<protein>
    <recommendedName>
        <fullName evidence="6">G domain-containing protein</fullName>
    </recommendedName>
</protein>
<evidence type="ECO:0000259" key="2">
    <source>
        <dbReference type="Pfam" id="PF00350"/>
    </source>
</evidence>
<dbReference type="Pfam" id="PF00350">
    <property type="entry name" value="Dynamin_N"/>
    <property type="match status" value="1"/>
</dbReference>
<keyword evidence="5" id="KW-1185">Reference proteome</keyword>
<feature type="compositionally biased region" description="Basic residues" evidence="1">
    <location>
        <begin position="571"/>
        <end position="597"/>
    </location>
</feature>
<dbReference type="InterPro" id="IPR045063">
    <property type="entry name" value="Dynamin_N"/>
</dbReference>
<dbReference type="InterPro" id="IPR056024">
    <property type="entry name" value="DUF7605"/>
</dbReference>
<dbReference type="SUPFAM" id="SSF52540">
    <property type="entry name" value="P-loop containing nucleoside triphosphate hydrolases"/>
    <property type="match status" value="1"/>
</dbReference>
<evidence type="ECO:0000256" key="1">
    <source>
        <dbReference type="SAM" id="MobiDB-lite"/>
    </source>
</evidence>